<keyword evidence="7" id="KW-0131">Cell cycle</keyword>
<sequence>ALDNQNASINFSLLQNSEIPRENDHNKALNARQTEQELDHISQETSIMTLTPCHERKALQDLTNTCVQSHTSLPKSPQTSEENSAVPSRRQRAIICYKEPSLVSKLRRGDRFTDTQFLNSPIYKVKNKVSFKSKSKF</sequence>
<dbReference type="EMBL" id="VZTY01026703">
    <property type="protein sequence ID" value="NXU56514.1"/>
    <property type="molecule type" value="Genomic_DNA"/>
</dbReference>
<dbReference type="GO" id="GO:0051301">
    <property type="term" value="P:cell division"/>
    <property type="evidence" value="ECO:0007669"/>
    <property type="project" value="UniProtKB-KW"/>
</dbReference>
<feature type="non-terminal residue" evidence="11">
    <location>
        <position position="1"/>
    </location>
</feature>
<dbReference type="GO" id="GO:0051177">
    <property type="term" value="P:meiotic sister chromatid cohesion"/>
    <property type="evidence" value="ECO:0007669"/>
    <property type="project" value="TreeGrafter"/>
</dbReference>
<evidence type="ECO:0000256" key="9">
    <source>
        <dbReference type="SAM" id="MobiDB-lite"/>
    </source>
</evidence>
<dbReference type="InterPro" id="IPR038889">
    <property type="entry name" value="Shugoshin1/2"/>
</dbReference>
<comment type="similarity">
    <text evidence="2">Belongs to the shugoshin family.</text>
</comment>
<evidence type="ECO:0000256" key="5">
    <source>
        <dbReference type="ARBA" id="ARBA00022829"/>
    </source>
</evidence>
<dbReference type="Proteomes" id="UP000582182">
    <property type="component" value="Unassembled WGS sequence"/>
</dbReference>
<evidence type="ECO:0000256" key="3">
    <source>
        <dbReference type="ARBA" id="ARBA00022454"/>
    </source>
</evidence>
<dbReference type="PANTHER" id="PTHR21577">
    <property type="entry name" value="SHUGOSHIN"/>
    <property type="match status" value="1"/>
</dbReference>
<evidence type="ECO:0000256" key="7">
    <source>
        <dbReference type="ARBA" id="ARBA00023306"/>
    </source>
</evidence>
<feature type="domain" description="Shugoshin C-terminal" evidence="10">
    <location>
        <begin position="87"/>
        <end position="108"/>
    </location>
</feature>
<keyword evidence="6" id="KW-0175">Coiled coil</keyword>
<comment type="subcellular location">
    <subcellularLocation>
        <location evidence="1">Chromosome</location>
        <location evidence="1">Centromere</location>
    </subcellularLocation>
</comment>
<name>A0A7L3LQZ5_9CHAR</name>
<evidence type="ECO:0000256" key="6">
    <source>
        <dbReference type="ARBA" id="ARBA00023054"/>
    </source>
</evidence>
<dbReference type="PANTHER" id="PTHR21577:SF3">
    <property type="entry name" value="SHUGOSHIN 1-RELATED"/>
    <property type="match status" value="1"/>
</dbReference>
<evidence type="ECO:0000313" key="12">
    <source>
        <dbReference type="Proteomes" id="UP000582182"/>
    </source>
</evidence>
<proteinExistence type="inferred from homology"/>
<dbReference type="AlphaFoldDB" id="A0A7L3LQZ5"/>
<evidence type="ECO:0000256" key="1">
    <source>
        <dbReference type="ARBA" id="ARBA00004584"/>
    </source>
</evidence>
<evidence type="ECO:0000313" key="11">
    <source>
        <dbReference type="EMBL" id="NXU56514.1"/>
    </source>
</evidence>
<accession>A0A7L3LQZ5</accession>
<dbReference type="InterPro" id="IPR011515">
    <property type="entry name" value="Shugoshin_C"/>
</dbReference>
<feature type="region of interest" description="Disordered" evidence="9">
    <location>
        <begin position="66"/>
        <end position="89"/>
    </location>
</feature>
<dbReference type="GO" id="GO:0005634">
    <property type="term" value="C:nucleus"/>
    <property type="evidence" value="ECO:0007669"/>
    <property type="project" value="InterPro"/>
</dbReference>
<evidence type="ECO:0000256" key="8">
    <source>
        <dbReference type="ARBA" id="ARBA00023328"/>
    </source>
</evidence>
<reference evidence="11 12" key="1">
    <citation type="submission" date="2019-09" db="EMBL/GenBank/DDBJ databases">
        <title>Bird 10,000 Genomes (B10K) Project - Family phase.</title>
        <authorList>
            <person name="Zhang G."/>
        </authorList>
    </citation>
    <scope>NUCLEOTIDE SEQUENCE [LARGE SCALE GENOMIC DNA]</scope>
    <source>
        <strain evidence="11">B10K-DU-029-46</strain>
    </source>
</reference>
<evidence type="ECO:0000256" key="2">
    <source>
        <dbReference type="ARBA" id="ARBA00010845"/>
    </source>
</evidence>
<protein>
    <submittedName>
        <fullName evidence="11">SGO1 protein</fullName>
    </submittedName>
</protein>
<keyword evidence="12" id="KW-1185">Reference proteome</keyword>
<dbReference type="GO" id="GO:0045132">
    <property type="term" value="P:meiotic chromosome segregation"/>
    <property type="evidence" value="ECO:0007669"/>
    <property type="project" value="InterPro"/>
</dbReference>
<organism evidence="11 12">
    <name type="scientific">Turnix velox</name>
    <name type="common">Little buttonquail</name>
    <dbReference type="NCBI Taxonomy" id="2529409"/>
    <lineage>
        <taxon>Eukaryota</taxon>
        <taxon>Metazoa</taxon>
        <taxon>Chordata</taxon>
        <taxon>Craniata</taxon>
        <taxon>Vertebrata</taxon>
        <taxon>Euteleostomi</taxon>
        <taxon>Archelosauria</taxon>
        <taxon>Archosauria</taxon>
        <taxon>Dinosauria</taxon>
        <taxon>Saurischia</taxon>
        <taxon>Theropoda</taxon>
        <taxon>Coelurosauria</taxon>
        <taxon>Aves</taxon>
        <taxon>Neognathae</taxon>
        <taxon>Neoaves</taxon>
        <taxon>Charadriiformes</taxon>
        <taxon>Turnicidae</taxon>
        <taxon>Turnix</taxon>
    </lineage>
</organism>
<evidence type="ECO:0000256" key="4">
    <source>
        <dbReference type="ARBA" id="ARBA00022618"/>
    </source>
</evidence>
<dbReference type="OrthoDB" id="5990092at2759"/>
<comment type="caution">
    <text evidence="11">The sequence shown here is derived from an EMBL/GenBank/DDBJ whole genome shotgun (WGS) entry which is preliminary data.</text>
</comment>
<evidence type="ECO:0000259" key="10">
    <source>
        <dbReference type="Pfam" id="PF07557"/>
    </source>
</evidence>
<gene>
    <name evidence="11" type="primary">Sgo1_1</name>
    <name evidence="11" type="ORF">TURVEL_R01421</name>
</gene>
<feature type="compositionally biased region" description="Polar residues" evidence="9">
    <location>
        <begin position="66"/>
        <end position="86"/>
    </location>
</feature>
<keyword evidence="4" id="KW-0132">Cell division</keyword>
<feature type="non-terminal residue" evidence="11">
    <location>
        <position position="137"/>
    </location>
</feature>
<dbReference type="Pfam" id="PF07557">
    <property type="entry name" value="Shugoshin_C"/>
    <property type="match status" value="1"/>
</dbReference>
<dbReference type="GO" id="GO:0000776">
    <property type="term" value="C:kinetochore"/>
    <property type="evidence" value="ECO:0007669"/>
    <property type="project" value="TreeGrafter"/>
</dbReference>
<keyword evidence="3" id="KW-0158">Chromosome</keyword>
<keyword evidence="5" id="KW-0159">Chromosome partition</keyword>
<keyword evidence="8" id="KW-0137">Centromere</keyword>